<keyword evidence="2" id="KW-1133">Transmembrane helix</keyword>
<evidence type="ECO:0000259" key="3">
    <source>
        <dbReference type="Pfam" id="PF13906"/>
    </source>
</evidence>
<organism evidence="4 5">
    <name type="scientific">Sorghum bicolor</name>
    <name type="common">Sorghum</name>
    <name type="synonym">Sorghum vulgare</name>
    <dbReference type="NCBI Taxonomy" id="4558"/>
    <lineage>
        <taxon>Eukaryota</taxon>
        <taxon>Viridiplantae</taxon>
        <taxon>Streptophyta</taxon>
        <taxon>Embryophyta</taxon>
        <taxon>Tracheophyta</taxon>
        <taxon>Spermatophyta</taxon>
        <taxon>Magnoliopsida</taxon>
        <taxon>Liliopsida</taxon>
        <taxon>Poales</taxon>
        <taxon>Poaceae</taxon>
        <taxon>PACMAD clade</taxon>
        <taxon>Panicoideae</taxon>
        <taxon>Andropogonodae</taxon>
        <taxon>Andropogoneae</taxon>
        <taxon>Sorghinae</taxon>
        <taxon>Sorghum</taxon>
    </lineage>
</organism>
<dbReference type="AlphaFoldDB" id="A0A921RZY3"/>
<dbReference type="Gene3D" id="1.20.1740.10">
    <property type="entry name" value="Amino acid/polyamine transporter I"/>
    <property type="match status" value="1"/>
</dbReference>
<feature type="transmembrane region" description="Helical" evidence="2">
    <location>
        <begin position="140"/>
        <end position="158"/>
    </location>
</feature>
<evidence type="ECO:0000256" key="2">
    <source>
        <dbReference type="SAM" id="Phobius"/>
    </source>
</evidence>
<name>A0A921RZY3_SORBI</name>
<dbReference type="InterPro" id="IPR029485">
    <property type="entry name" value="CAT_C"/>
</dbReference>
<feature type="transmembrane region" description="Helical" evidence="2">
    <location>
        <begin position="79"/>
        <end position="101"/>
    </location>
</feature>
<dbReference type="PANTHER" id="PTHR43243">
    <property type="entry name" value="INNER MEMBRANE TRANSPORTER YGJI-RELATED"/>
    <property type="match status" value="1"/>
</dbReference>
<evidence type="ECO:0000313" key="5">
    <source>
        <dbReference type="Proteomes" id="UP000807115"/>
    </source>
</evidence>
<protein>
    <recommendedName>
        <fullName evidence="3">Cationic amino acid transporter C-terminal domain-containing protein</fullName>
    </recommendedName>
</protein>
<comment type="caution">
    <text evidence="4">The sequence shown here is derived from an EMBL/GenBank/DDBJ whole genome shotgun (WGS) entry which is preliminary data.</text>
</comment>
<proteinExistence type="inferred from homology"/>
<keyword evidence="2" id="KW-0472">Membrane</keyword>
<evidence type="ECO:0000256" key="1">
    <source>
        <dbReference type="ARBA" id="ARBA00008572"/>
    </source>
</evidence>
<comment type="similarity">
    <text evidence="1">Belongs to the amino acid-polyamine-organocation (APC) superfamily. Cationic amino acid transporter (CAT) (TC 2.A.3.3) family.</text>
</comment>
<dbReference type="EMBL" id="CM027680">
    <property type="protein sequence ID" value="KAG0549422.1"/>
    <property type="molecule type" value="Genomic_DNA"/>
</dbReference>
<dbReference type="Proteomes" id="UP000807115">
    <property type="component" value="Chromosome 1"/>
</dbReference>
<dbReference type="PANTHER" id="PTHR43243:SF6">
    <property type="entry name" value="AMINO ACID PERMEASE FAMILY PROTEIN, EXPRESSED"/>
    <property type="match status" value="1"/>
</dbReference>
<dbReference type="Pfam" id="PF13906">
    <property type="entry name" value="AA_permease_C"/>
    <property type="match status" value="1"/>
</dbReference>
<feature type="domain" description="Cationic amino acid transporter C-terminal" evidence="3">
    <location>
        <begin position="113"/>
        <end position="163"/>
    </location>
</feature>
<evidence type="ECO:0000313" key="4">
    <source>
        <dbReference type="EMBL" id="KAG0549422.1"/>
    </source>
</evidence>
<reference evidence="4" key="1">
    <citation type="journal article" date="2019" name="BMC Genomics">
        <title>A new reference genome for Sorghum bicolor reveals high levels of sequence similarity between sweet and grain genotypes: implications for the genetics of sugar metabolism.</title>
        <authorList>
            <person name="Cooper E.A."/>
            <person name="Brenton Z.W."/>
            <person name="Flinn B.S."/>
            <person name="Jenkins J."/>
            <person name="Shu S."/>
            <person name="Flowers D."/>
            <person name="Luo F."/>
            <person name="Wang Y."/>
            <person name="Xia P."/>
            <person name="Barry K."/>
            <person name="Daum C."/>
            <person name="Lipzen A."/>
            <person name="Yoshinaga Y."/>
            <person name="Schmutz J."/>
            <person name="Saski C."/>
            <person name="Vermerris W."/>
            <person name="Kresovich S."/>
        </authorList>
    </citation>
    <scope>NUCLEOTIDE SEQUENCE</scope>
</reference>
<accession>A0A921RZY3</accession>
<gene>
    <name evidence="4" type="ORF">BDA96_01G254500</name>
</gene>
<keyword evidence="2" id="KW-0812">Transmembrane</keyword>
<feature type="transmembrane region" description="Helical" evidence="2">
    <location>
        <begin position="113"/>
        <end position="134"/>
    </location>
</feature>
<reference evidence="4" key="2">
    <citation type="submission" date="2020-10" db="EMBL/GenBank/DDBJ databases">
        <authorList>
            <person name="Cooper E.A."/>
            <person name="Brenton Z.W."/>
            <person name="Flinn B.S."/>
            <person name="Jenkins J."/>
            <person name="Shu S."/>
            <person name="Flowers D."/>
            <person name="Luo F."/>
            <person name="Wang Y."/>
            <person name="Xia P."/>
            <person name="Barry K."/>
            <person name="Daum C."/>
            <person name="Lipzen A."/>
            <person name="Yoshinaga Y."/>
            <person name="Schmutz J."/>
            <person name="Saski C."/>
            <person name="Vermerris W."/>
            <person name="Kresovich S."/>
        </authorList>
    </citation>
    <scope>NUCLEOTIDE SEQUENCE</scope>
</reference>
<feature type="transmembrane region" description="Helical" evidence="2">
    <location>
        <begin position="51"/>
        <end position="73"/>
    </location>
</feature>
<sequence>MEVALAGSSESLASFSGNLEHDEQNSEDPFGNVQEALTVIEGASKVRRQKAIGSIVLICVGAIILISAVSVSFLPFSVQTIACTVGGLVVLSSSIVLLCIGQDKRFLGQTGGFMCPLVPLLPICCIIVNLYLLMNLGSHTWIRVSIWLVAGALIYFFYGLKHSSLAGMAYHRISPL</sequence>